<dbReference type="AlphaFoldDB" id="A0A2W4W3Y5"/>
<evidence type="ECO:0000256" key="4">
    <source>
        <dbReference type="ARBA" id="ARBA00022964"/>
    </source>
</evidence>
<dbReference type="InterPro" id="IPR051559">
    <property type="entry name" value="HIF_prolyl_hydroxylases"/>
</dbReference>
<evidence type="ECO:0000259" key="7">
    <source>
        <dbReference type="PROSITE" id="PS51471"/>
    </source>
</evidence>
<dbReference type="GO" id="GO:0005506">
    <property type="term" value="F:iron ion binding"/>
    <property type="evidence" value="ECO:0007669"/>
    <property type="project" value="InterPro"/>
</dbReference>
<sequence>MQTKHLKSKIISEDNSDFLDRLVHQLDKVKHIAESGFWLSTDEIGVLLNLESIFIDTLDLEVNSQTKSYSFFWRNFECVLVDRQLKKGFWEIRNRKQVLQNTNNHQSPENHLSIQDPKPSTINETITLKIPTDAEIIPSPYALIEDFLSPTQLKELLHYSINKQPEFIPTSNSANDPNYRRSFFLSNFPEFSELMIGLIRKIAPQIITHLDIKKFTIGQIESQMTAHNHGNFYKVHNDNGSPDSATRVLTYVYYYHRQPKSFTGGELVIYDSKIENGYSVSAKSHKVIQPTNNTIVFFPSQCMHEVLPVSCPTEYFADSRFTINGWVRHV</sequence>
<comment type="caution">
    <text evidence="8">The sequence shown here is derived from an EMBL/GenBank/DDBJ whole genome shotgun (WGS) entry which is preliminary data.</text>
</comment>
<evidence type="ECO:0000256" key="2">
    <source>
        <dbReference type="ARBA" id="ARBA00022723"/>
    </source>
</evidence>
<dbReference type="PANTHER" id="PTHR12907">
    <property type="entry name" value="EGL NINE HOMOLOG-RELATED"/>
    <property type="match status" value="1"/>
</dbReference>
<evidence type="ECO:0000256" key="6">
    <source>
        <dbReference type="ARBA" id="ARBA00023004"/>
    </source>
</evidence>
<keyword evidence="2" id="KW-0479">Metal-binding</keyword>
<proteinExistence type="predicted"/>
<dbReference type="SMART" id="SM00702">
    <property type="entry name" value="P4Hc"/>
    <property type="match status" value="1"/>
</dbReference>
<evidence type="ECO:0000256" key="3">
    <source>
        <dbReference type="ARBA" id="ARBA00022896"/>
    </source>
</evidence>
<accession>A0A2W4W3Y5</accession>
<dbReference type="PANTHER" id="PTHR12907:SF26">
    <property type="entry name" value="HIF PROLYL HYDROXYLASE, ISOFORM C"/>
    <property type="match status" value="1"/>
</dbReference>
<feature type="domain" description="Fe2OG dioxygenase" evidence="7">
    <location>
        <begin position="213"/>
        <end position="329"/>
    </location>
</feature>
<dbReference type="InterPro" id="IPR006620">
    <property type="entry name" value="Pro_4_hyd_alph"/>
</dbReference>
<evidence type="ECO:0000313" key="9">
    <source>
        <dbReference type="Proteomes" id="UP000249467"/>
    </source>
</evidence>
<evidence type="ECO:0000256" key="1">
    <source>
        <dbReference type="ARBA" id="ARBA00001961"/>
    </source>
</evidence>
<reference evidence="8 9" key="1">
    <citation type="submission" date="2018-04" db="EMBL/GenBank/DDBJ databases">
        <authorList>
            <person name="Go L.Y."/>
            <person name="Mitchell J.A."/>
        </authorList>
    </citation>
    <scope>NUCLEOTIDE SEQUENCE [LARGE SCALE GENOMIC DNA]</scope>
    <source>
        <strain evidence="8">ULC066bin1</strain>
    </source>
</reference>
<comment type="cofactor">
    <cofactor evidence="1">
        <name>L-ascorbate</name>
        <dbReference type="ChEBI" id="CHEBI:38290"/>
    </cofactor>
</comment>
<protein>
    <recommendedName>
        <fullName evidence="7">Fe2OG dioxygenase domain-containing protein</fullName>
    </recommendedName>
</protein>
<dbReference type="Pfam" id="PF13640">
    <property type="entry name" value="2OG-FeII_Oxy_3"/>
    <property type="match status" value="1"/>
</dbReference>
<dbReference type="PROSITE" id="PS51471">
    <property type="entry name" value="FE2OG_OXY"/>
    <property type="match status" value="1"/>
</dbReference>
<keyword evidence="5" id="KW-0560">Oxidoreductase</keyword>
<reference evidence="8 9" key="2">
    <citation type="submission" date="2018-06" db="EMBL/GenBank/DDBJ databases">
        <title>Metagenomic assembly of (sub)arctic Cyanobacteria and their associated microbiome from non-axenic cultures.</title>
        <authorList>
            <person name="Baurain D."/>
        </authorList>
    </citation>
    <scope>NUCLEOTIDE SEQUENCE [LARGE SCALE GENOMIC DNA]</scope>
    <source>
        <strain evidence="8">ULC066bin1</strain>
    </source>
</reference>
<dbReference type="GO" id="GO:0016705">
    <property type="term" value="F:oxidoreductase activity, acting on paired donors, with incorporation or reduction of molecular oxygen"/>
    <property type="evidence" value="ECO:0007669"/>
    <property type="project" value="InterPro"/>
</dbReference>
<dbReference type="EMBL" id="QBML01000037">
    <property type="protein sequence ID" value="PZO36789.1"/>
    <property type="molecule type" value="Genomic_DNA"/>
</dbReference>
<keyword evidence="3" id="KW-0847">Vitamin C</keyword>
<evidence type="ECO:0000313" key="8">
    <source>
        <dbReference type="EMBL" id="PZO36789.1"/>
    </source>
</evidence>
<evidence type="ECO:0000256" key="5">
    <source>
        <dbReference type="ARBA" id="ARBA00023002"/>
    </source>
</evidence>
<dbReference type="InterPro" id="IPR005123">
    <property type="entry name" value="Oxoglu/Fe-dep_dioxygenase_dom"/>
</dbReference>
<dbReference type="Proteomes" id="UP000249467">
    <property type="component" value="Unassembled WGS sequence"/>
</dbReference>
<organism evidence="8 9">
    <name type="scientific">Pseudanabaena frigida</name>
    <dbReference type="NCBI Taxonomy" id="945775"/>
    <lineage>
        <taxon>Bacteria</taxon>
        <taxon>Bacillati</taxon>
        <taxon>Cyanobacteriota</taxon>
        <taxon>Cyanophyceae</taxon>
        <taxon>Pseudanabaenales</taxon>
        <taxon>Pseudanabaenaceae</taxon>
        <taxon>Pseudanabaena</taxon>
    </lineage>
</organism>
<gene>
    <name evidence="8" type="ORF">DCF19_20645</name>
</gene>
<name>A0A2W4W3Y5_9CYAN</name>
<dbReference type="GO" id="GO:0051213">
    <property type="term" value="F:dioxygenase activity"/>
    <property type="evidence" value="ECO:0007669"/>
    <property type="project" value="UniProtKB-KW"/>
</dbReference>
<keyword evidence="6" id="KW-0408">Iron</keyword>
<dbReference type="InterPro" id="IPR044862">
    <property type="entry name" value="Pro_4_hyd_alph_FE2OG_OXY"/>
</dbReference>
<dbReference type="GO" id="GO:0031418">
    <property type="term" value="F:L-ascorbic acid binding"/>
    <property type="evidence" value="ECO:0007669"/>
    <property type="project" value="UniProtKB-KW"/>
</dbReference>
<keyword evidence="4" id="KW-0223">Dioxygenase</keyword>
<dbReference type="Gene3D" id="2.60.120.620">
    <property type="entry name" value="q2cbj1_9rhob like domain"/>
    <property type="match status" value="1"/>
</dbReference>